<evidence type="ECO:0000256" key="4">
    <source>
        <dbReference type="ARBA" id="ARBA00022771"/>
    </source>
</evidence>
<dbReference type="PROSITE" id="PS50089">
    <property type="entry name" value="ZF_RING_2"/>
    <property type="match status" value="1"/>
</dbReference>
<evidence type="ECO:0000313" key="11">
    <source>
        <dbReference type="EMBL" id="CAG9329097.1"/>
    </source>
</evidence>
<dbReference type="CDD" id="cd16454">
    <property type="entry name" value="RING-H2_PA-TM-RING"/>
    <property type="match status" value="1"/>
</dbReference>
<evidence type="ECO:0000256" key="8">
    <source>
        <dbReference type="PROSITE-ProRule" id="PRU00175"/>
    </source>
</evidence>
<dbReference type="PANTHER" id="PTHR46539">
    <property type="entry name" value="E3 UBIQUITIN-PROTEIN LIGASE ATL42"/>
    <property type="match status" value="1"/>
</dbReference>
<evidence type="ECO:0000256" key="9">
    <source>
        <dbReference type="SAM" id="Phobius"/>
    </source>
</evidence>
<reference evidence="11" key="1">
    <citation type="submission" date="2021-09" db="EMBL/GenBank/DDBJ databases">
        <authorList>
            <consortium name="AG Swart"/>
            <person name="Singh M."/>
            <person name="Singh A."/>
            <person name="Seah K."/>
            <person name="Emmerich C."/>
        </authorList>
    </citation>
    <scope>NUCLEOTIDE SEQUENCE</scope>
    <source>
        <strain evidence="11">ATCC30299</strain>
    </source>
</reference>
<dbReference type="GO" id="GO:0016020">
    <property type="term" value="C:membrane"/>
    <property type="evidence" value="ECO:0007669"/>
    <property type="project" value="UniProtKB-SubCell"/>
</dbReference>
<organism evidence="11 12">
    <name type="scientific">Blepharisma stoltei</name>
    <dbReference type="NCBI Taxonomy" id="1481888"/>
    <lineage>
        <taxon>Eukaryota</taxon>
        <taxon>Sar</taxon>
        <taxon>Alveolata</taxon>
        <taxon>Ciliophora</taxon>
        <taxon>Postciliodesmatophora</taxon>
        <taxon>Heterotrichea</taxon>
        <taxon>Heterotrichida</taxon>
        <taxon>Blepharismidae</taxon>
        <taxon>Blepharisma</taxon>
    </lineage>
</organism>
<evidence type="ECO:0000256" key="7">
    <source>
        <dbReference type="ARBA" id="ARBA00023136"/>
    </source>
</evidence>
<keyword evidence="12" id="KW-1185">Reference proteome</keyword>
<dbReference type="EMBL" id="CAJZBQ010000047">
    <property type="protein sequence ID" value="CAG9329097.1"/>
    <property type="molecule type" value="Genomic_DNA"/>
</dbReference>
<keyword evidence="5" id="KW-0862">Zinc</keyword>
<dbReference type="Pfam" id="PF13639">
    <property type="entry name" value="zf-RING_2"/>
    <property type="match status" value="1"/>
</dbReference>
<dbReference type="InterPro" id="IPR001841">
    <property type="entry name" value="Znf_RING"/>
</dbReference>
<keyword evidence="2 9" id="KW-0812">Transmembrane</keyword>
<keyword evidence="7 9" id="KW-0472">Membrane</keyword>
<evidence type="ECO:0000256" key="6">
    <source>
        <dbReference type="ARBA" id="ARBA00022989"/>
    </source>
</evidence>
<dbReference type="Proteomes" id="UP001162131">
    <property type="component" value="Unassembled WGS sequence"/>
</dbReference>
<evidence type="ECO:0000259" key="10">
    <source>
        <dbReference type="PROSITE" id="PS50089"/>
    </source>
</evidence>
<dbReference type="GO" id="GO:0008270">
    <property type="term" value="F:zinc ion binding"/>
    <property type="evidence" value="ECO:0007669"/>
    <property type="project" value="UniProtKB-KW"/>
</dbReference>
<dbReference type="InterPro" id="IPR013083">
    <property type="entry name" value="Znf_RING/FYVE/PHD"/>
</dbReference>
<evidence type="ECO:0000256" key="5">
    <source>
        <dbReference type="ARBA" id="ARBA00022833"/>
    </source>
</evidence>
<dbReference type="Gene3D" id="3.30.40.10">
    <property type="entry name" value="Zinc/RING finger domain, C3HC4 (zinc finger)"/>
    <property type="match status" value="1"/>
</dbReference>
<evidence type="ECO:0000256" key="3">
    <source>
        <dbReference type="ARBA" id="ARBA00022723"/>
    </source>
</evidence>
<accession>A0AAU9K0B1</accession>
<protein>
    <recommendedName>
        <fullName evidence="10">RING-type domain-containing protein</fullName>
    </recommendedName>
</protein>
<name>A0AAU9K0B1_9CILI</name>
<dbReference type="SUPFAM" id="SSF57850">
    <property type="entry name" value="RING/U-box"/>
    <property type="match status" value="1"/>
</dbReference>
<dbReference type="PANTHER" id="PTHR46539:SF1">
    <property type="entry name" value="E3 UBIQUITIN-PROTEIN LIGASE ATL42"/>
    <property type="match status" value="1"/>
</dbReference>
<sequence>MDLFFIKMIFAFVAISIVSFAFANSNITITPLSIDSSISQNQSETWAYFQIKDYGSFSLYLSVSIELTEPAYVCLGIKENGLPEVITGYPQFDWLDIDNWNLGSKKHNVIISPYQYALSSLFVGVYLKTSIEIAYTITALQFVSQPCINNCTGNGLCAKGKCNCNSGNIGKDCQVVSKVLDVNDSQNISTEPGSITYADYGEIDSKTGENIDVIIHSYDSPITVCVKPSQINWTTTLPSKSVCRIRLNGTDIKYTISSDDYMTYFAIINTDSNIANLQIMLIGSSSGDSSKEIIFISLITVCSAVVLGWISFAIYKTRKRFQVISYRSENYLNRALEIKDIENHFPEKQIRQIDIDKGSISCPICLDNFNLDDIVRELLCDHIYHKKCIDEWFATKTYCCLCKREYKNAENLDLTRAIEETVGINNSLGLMVGANEESQGIITSNPVHEEHEEVDATFRLNSPNIN</sequence>
<dbReference type="AlphaFoldDB" id="A0AAU9K0B1"/>
<proteinExistence type="predicted"/>
<keyword evidence="4 8" id="KW-0863">Zinc-finger</keyword>
<feature type="domain" description="RING-type" evidence="10">
    <location>
        <begin position="362"/>
        <end position="403"/>
    </location>
</feature>
<evidence type="ECO:0000256" key="2">
    <source>
        <dbReference type="ARBA" id="ARBA00022692"/>
    </source>
</evidence>
<comment type="caution">
    <text evidence="11">The sequence shown here is derived from an EMBL/GenBank/DDBJ whole genome shotgun (WGS) entry which is preliminary data.</text>
</comment>
<evidence type="ECO:0000313" key="12">
    <source>
        <dbReference type="Proteomes" id="UP001162131"/>
    </source>
</evidence>
<feature type="transmembrane region" description="Helical" evidence="9">
    <location>
        <begin position="293"/>
        <end position="315"/>
    </location>
</feature>
<evidence type="ECO:0000256" key="1">
    <source>
        <dbReference type="ARBA" id="ARBA00004370"/>
    </source>
</evidence>
<comment type="subcellular location">
    <subcellularLocation>
        <location evidence="1">Membrane</location>
    </subcellularLocation>
</comment>
<dbReference type="SMART" id="SM00184">
    <property type="entry name" value="RING"/>
    <property type="match status" value="1"/>
</dbReference>
<keyword evidence="3" id="KW-0479">Metal-binding</keyword>
<gene>
    <name evidence="11" type="ORF">BSTOLATCC_MIC47928</name>
</gene>
<keyword evidence="6 9" id="KW-1133">Transmembrane helix</keyword>